<evidence type="ECO:0000313" key="2">
    <source>
        <dbReference type="EMBL" id="KAK1662704.1"/>
    </source>
</evidence>
<dbReference type="AlphaFoldDB" id="A0AAD8SRN1"/>
<name>A0AAD8SRN1_LOLMU</name>
<dbReference type="EMBL" id="JAUUTY010000003">
    <property type="protein sequence ID" value="KAK1662704.1"/>
    <property type="molecule type" value="Genomic_DNA"/>
</dbReference>
<accession>A0AAD8SRN1</accession>
<dbReference type="Proteomes" id="UP001231189">
    <property type="component" value="Unassembled WGS sequence"/>
</dbReference>
<comment type="caution">
    <text evidence="2">The sequence shown here is derived from an EMBL/GenBank/DDBJ whole genome shotgun (WGS) entry which is preliminary data.</text>
</comment>
<reference evidence="2" key="1">
    <citation type="submission" date="2023-07" db="EMBL/GenBank/DDBJ databases">
        <title>A chromosome-level genome assembly of Lolium multiflorum.</title>
        <authorList>
            <person name="Chen Y."/>
            <person name="Copetti D."/>
            <person name="Kolliker R."/>
            <person name="Studer B."/>
        </authorList>
    </citation>
    <scope>NUCLEOTIDE SEQUENCE</scope>
    <source>
        <strain evidence="2">02402/16</strain>
        <tissue evidence="2">Leaf</tissue>
    </source>
</reference>
<sequence length="236" mass="26697">MMGELKFFLGFQVRQLAKGTFIAQEKYVRDMLKKFDMTNASPMKTPMPIKGKLGSCDGDSSDDTRAAAKRGRNESPPGCRTSTRMTSKAAPSSGPASSTGGRTKSTWKKRKGKDTVPDSDLVEKVPTYNVGMVHIVDWRRLGEKNPYRFEERTYNIGDREFWTNTQMNIWDDFYNCPELMRNGVIVQPKAINKEELAMLQATQYRFMVDTLQKMGLFDLVCLKPGRVGMQGRGEGH</sequence>
<keyword evidence="3" id="KW-1185">Reference proteome</keyword>
<evidence type="ECO:0008006" key="4">
    <source>
        <dbReference type="Google" id="ProtNLM"/>
    </source>
</evidence>
<evidence type="ECO:0000313" key="3">
    <source>
        <dbReference type="Proteomes" id="UP001231189"/>
    </source>
</evidence>
<protein>
    <recommendedName>
        <fullName evidence="4">Reverse transcriptase Ty1/copia-type domain-containing protein</fullName>
    </recommendedName>
</protein>
<evidence type="ECO:0000256" key="1">
    <source>
        <dbReference type="SAM" id="MobiDB-lite"/>
    </source>
</evidence>
<feature type="region of interest" description="Disordered" evidence="1">
    <location>
        <begin position="39"/>
        <end position="119"/>
    </location>
</feature>
<gene>
    <name evidence="2" type="ORF">QYE76_050863</name>
</gene>
<feature type="compositionally biased region" description="Low complexity" evidence="1">
    <location>
        <begin position="86"/>
        <end position="101"/>
    </location>
</feature>
<proteinExistence type="predicted"/>
<organism evidence="2 3">
    <name type="scientific">Lolium multiflorum</name>
    <name type="common">Italian ryegrass</name>
    <name type="synonym">Lolium perenne subsp. multiflorum</name>
    <dbReference type="NCBI Taxonomy" id="4521"/>
    <lineage>
        <taxon>Eukaryota</taxon>
        <taxon>Viridiplantae</taxon>
        <taxon>Streptophyta</taxon>
        <taxon>Embryophyta</taxon>
        <taxon>Tracheophyta</taxon>
        <taxon>Spermatophyta</taxon>
        <taxon>Magnoliopsida</taxon>
        <taxon>Liliopsida</taxon>
        <taxon>Poales</taxon>
        <taxon>Poaceae</taxon>
        <taxon>BOP clade</taxon>
        <taxon>Pooideae</taxon>
        <taxon>Poodae</taxon>
        <taxon>Poeae</taxon>
        <taxon>Poeae Chloroplast Group 2 (Poeae type)</taxon>
        <taxon>Loliodinae</taxon>
        <taxon>Loliinae</taxon>
        <taxon>Lolium</taxon>
    </lineage>
</organism>